<dbReference type="HOGENOM" id="CLU_2035423_0_0_10"/>
<accession>H1YHZ5</accession>
<dbReference type="RefSeq" id="WP_008505322.1">
    <property type="nucleotide sequence ID" value="NZ_CM001403.1"/>
</dbReference>
<organism evidence="1 2">
    <name type="scientific">Mucilaginibacter paludis DSM 18603</name>
    <dbReference type="NCBI Taxonomy" id="714943"/>
    <lineage>
        <taxon>Bacteria</taxon>
        <taxon>Pseudomonadati</taxon>
        <taxon>Bacteroidota</taxon>
        <taxon>Sphingobacteriia</taxon>
        <taxon>Sphingobacteriales</taxon>
        <taxon>Sphingobacteriaceae</taxon>
        <taxon>Mucilaginibacter</taxon>
    </lineage>
</organism>
<dbReference type="OrthoDB" id="9808719at2"/>
<dbReference type="EMBL" id="CM001403">
    <property type="protein sequence ID" value="EHQ25543.1"/>
    <property type="molecule type" value="Genomic_DNA"/>
</dbReference>
<gene>
    <name evidence="1" type="ORF">Mucpa_1383</name>
</gene>
<dbReference type="Gene3D" id="3.10.450.50">
    <property type="match status" value="1"/>
</dbReference>
<protein>
    <recommendedName>
        <fullName evidence="3">SnoaL-like domain-containing protein</fullName>
    </recommendedName>
</protein>
<dbReference type="Proteomes" id="UP000002774">
    <property type="component" value="Chromosome"/>
</dbReference>
<dbReference type="AlphaFoldDB" id="H1YHZ5"/>
<dbReference type="SUPFAM" id="SSF54427">
    <property type="entry name" value="NTF2-like"/>
    <property type="match status" value="1"/>
</dbReference>
<proteinExistence type="predicted"/>
<evidence type="ECO:0008006" key="3">
    <source>
        <dbReference type="Google" id="ProtNLM"/>
    </source>
</evidence>
<dbReference type="InterPro" id="IPR032710">
    <property type="entry name" value="NTF2-like_dom_sf"/>
</dbReference>
<reference evidence="1" key="1">
    <citation type="submission" date="2011-09" db="EMBL/GenBank/DDBJ databases">
        <title>The permanent draft genome of Mucilaginibacter paludis DSM 18603.</title>
        <authorList>
            <consortium name="US DOE Joint Genome Institute (JGI-PGF)"/>
            <person name="Lucas S."/>
            <person name="Han J."/>
            <person name="Lapidus A."/>
            <person name="Bruce D."/>
            <person name="Goodwin L."/>
            <person name="Pitluck S."/>
            <person name="Peters L."/>
            <person name="Kyrpides N."/>
            <person name="Mavromatis K."/>
            <person name="Ivanova N."/>
            <person name="Mikhailova N."/>
            <person name="Held B."/>
            <person name="Detter J.C."/>
            <person name="Tapia R."/>
            <person name="Han C."/>
            <person name="Land M."/>
            <person name="Hauser L."/>
            <person name="Markowitz V."/>
            <person name="Cheng J.-F."/>
            <person name="Hugenholtz P."/>
            <person name="Woyke T."/>
            <person name="Wu D."/>
            <person name="Tindall B."/>
            <person name="Brambilla E."/>
            <person name="Klenk H.-P."/>
            <person name="Eisen J.A."/>
        </authorList>
    </citation>
    <scope>NUCLEOTIDE SEQUENCE [LARGE SCALE GENOMIC DNA]</scope>
    <source>
        <strain evidence="1">DSM 18603</strain>
    </source>
</reference>
<sequence>MTNDKFRIVFEKYLDAFAKESPAEQEQLLNSSVAEDVIFTNPGVDGRGRSSLLAHATGFQKKFPGGYFRVNWFRQQHGQLLSEWTQYDQQGQALFTAHSYGRLNEDGLLIHLAGFWADGAV</sequence>
<evidence type="ECO:0000313" key="2">
    <source>
        <dbReference type="Proteomes" id="UP000002774"/>
    </source>
</evidence>
<name>H1YHZ5_9SPHI</name>
<keyword evidence="2" id="KW-1185">Reference proteome</keyword>
<dbReference type="STRING" id="714943.Mucpa_1383"/>
<evidence type="ECO:0000313" key="1">
    <source>
        <dbReference type="EMBL" id="EHQ25543.1"/>
    </source>
</evidence>